<gene>
    <name evidence="1" type="ORF">C6P37_07095</name>
</gene>
<reference evidence="1 2" key="1">
    <citation type="submission" date="2018-03" db="EMBL/GenBank/DDBJ databases">
        <authorList>
            <person name="Keele B.F."/>
        </authorList>
    </citation>
    <scope>NUCLEOTIDE SEQUENCE [LARGE SCALE GENOMIC DNA]</scope>
    <source>
        <strain evidence="1">ZCTH4_d</strain>
    </source>
</reference>
<sequence>MKAPFFFHRECRIKGLPFGEETAVAGRREGRKAKKRPLLSSRSGTGRFPFLSGGRRWGSGVPRHRPTNFFRAAKLAAGSPVWADEFSPIDGRSRF</sequence>
<evidence type="ECO:0000313" key="1">
    <source>
        <dbReference type="EMBL" id="REJ29005.1"/>
    </source>
</evidence>
<dbReference type="EMBL" id="QEWE01000015">
    <property type="protein sequence ID" value="REJ29005.1"/>
    <property type="molecule type" value="Genomic_DNA"/>
</dbReference>
<organism evidence="1 2">
    <name type="scientific">Caldibacillus debilis</name>
    <dbReference type="NCBI Taxonomy" id="301148"/>
    <lineage>
        <taxon>Bacteria</taxon>
        <taxon>Bacillati</taxon>
        <taxon>Bacillota</taxon>
        <taxon>Bacilli</taxon>
        <taxon>Bacillales</taxon>
        <taxon>Bacillaceae</taxon>
        <taxon>Caldibacillus</taxon>
    </lineage>
</organism>
<protein>
    <submittedName>
        <fullName evidence="1">Uncharacterized protein</fullName>
    </submittedName>
</protein>
<dbReference type="Proteomes" id="UP000257014">
    <property type="component" value="Unassembled WGS sequence"/>
</dbReference>
<dbReference type="AlphaFoldDB" id="A0A3E0K546"/>
<comment type="caution">
    <text evidence="1">The sequence shown here is derived from an EMBL/GenBank/DDBJ whole genome shotgun (WGS) entry which is preliminary data.</text>
</comment>
<accession>A0A3E0K546</accession>
<name>A0A3E0K546_9BACI</name>
<evidence type="ECO:0000313" key="2">
    <source>
        <dbReference type="Proteomes" id="UP000257014"/>
    </source>
</evidence>
<proteinExistence type="predicted"/>